<evidence type="ECO:0000313" key="4">
    <source>
        <dbReference type="Proteomes" id="UP000280501"/>
    </source>
</evidence>
<dbReference type="InterPro" id="IPR047002">
    <property type="entry name" value="Tcp10_C_sf"/>
</dbReference>
<keyword evidence="2" id="KW-1133">Transmembrane helix</keyword>
<dbReference type="Gene3D" id="2.60.450.20">
    <property type="match status" value="1"/>
</dbReference>
<protein>
    <submittedName>
        <fullName evidence="3">Putative adhesin</fullName>
    </submittedName>
</protein>
<feature type="region of interest" description="Disordered" evidence="1">
    <location>
        <begin position="273"/>
        <end position="326"/>
    </location>
</feature>
<sequence>MTSAEYRPSQPDPHRPEGPASDVPARVPGGYPPPGAYPPPEPAKGSAGRVVALVGGIGALLLAAVGALFYADVSQSRTESSHQSYAAPGTVELVADGDVAVRAADGDVEVEAIARSGLSRPSYSTREEGDRLVVTHECREFWSFPRCSGQLDVTLPAGTEVLVRTSNGDVVAAGIAGTLEVRTSNGDVESSDNPGRQILTSSNGDVVVLGAGGDVSARTSNGDVEAERIAGTLDSGTSNGRTSVVDVDGDLTAESSNGRIDVDGFGGDVSVETSNGDVTVTGDDVPVRLSMSTGNGSETVEGPTDPDADRSVEIETDNGDAAYLGR</sequence>
<organism evidence="3 4">
    <name type="scientific">Myceligenerans xiligouense</name>
    <dbReference type="NCBI Taxonomy" id="253184"/>
    <lineage>
        <taxon>Bacteria</taxon>
        <taxon>Bacillati</taxon>
        <taxon>Actinomycetota</taxon>
        <taxon>Actinomycetes</taxon>
        <taxon>Micrococcales</taxon>
        <taxon>Promicromonosporaceae</taxon>
        <taxon>Myceligenerans</taxon>
    </lineage>
</organism>
<reference evidence="3 4" key="1">
    <citation type="submission" date="2018-11" db="EMBL/GenBank/DDBJ databases">
        <title>Sequencing the genomes of 1000 actinobacteria strains.</title>
        <authorList>
            <person name="Klenk H.-P."/>
        </authorList>
    </citation>
    <scope>NUCLEOTIDE SEQUENCE [LARGE SCALE GENOMIC DNA]</scope>
    <source>
        <strain evidence="3 4">DSM 15700</strain>
    </source>
</reference>
<keyword evidence="2" id="KW-0812">Transmembrane</keyword>
<keyword evidence="4" id="KW-1185">Reference proteome</keyword>
<evidence type="ECO:0000256" key="2">
    <source>
        <dbReference type="SAM" id="Phobius"/>
    </source>
</evidence>
<dbReference type="EMBL" id="RKQZ01000001">
    <property type="protein sequence ID" value="RPF21382.1"/>
    <property type="molecule type" value="Genomic_DNA"/>
</dbReference>
<dbReference type="RefSeq" id="WP_123814425.1">
    <property type="nucleotide sequence ID" value="NZ_RKQZ01000001.1"/>
</dbReference>
<evidence type="ECO:0000313" key="3">
    <source>
        <dbReference type="EMBL" id="RPF21382.1"/>
    </source>
</evidence>
<name>A0A3N4Z7S3_9MICO</name>
<dbReference type="AlphaFoldDB" id="A0A3N4Z7S3"/>
<accession>A0A3N4Z7S3</accession>
<dbReference type="OrthoDB" id="4822900at2"/>
<feature type="compositionally biased region" description="Pro residues" evidence="1">
    <location>
        <begin position="30"/>
        <end position="42"/>
    </location>
</feature>
<keyword evidence="2" id="KW-0472">Membrane</keyword>
<comment type="caution">
    <text evidence="3">The sequence shown here is derived from an EMBL/GenBank/DDBJ whole genome shotgun (WGS) entry which is preliminary data.</text>
</comment>
<feature type="region of interest" description="Disordered" evidence="1">
    <location>
        <begin position="1"/>
        <end position="45"/>
    </location>
</feature>
<proteinExistence type="predicted"/>
<dbReference type="Proteomes" id="UP000280501">
    <property type="component" value="Unassembled WGS sequence"/>
</dbReference>
<gene>
    <name evidence="3" type="ORF">EDD34_2009</name>
</gene>
<feature type="transmembrane region" description="Helical" evidence="2">
    <location>
        <begin position="50"/>
        <end position="71"/>
    </location>
</feature>
<evidence type="ECO:0000256" key="1">
    <source>
        <dbReference type="SAM" id="MobiDB-lite"/>
    </source>
</evidence>